<dbReference type="AlphaFoldDB" id="A0A828NXX8"/>
<evidence type="ECO:0000313" key="3">
    <source>
        <dbReference type="Proteomes" id="UP000555763"/>
    </source>
</evidence>
<protein>
    <recommendedName>
        <fullName evidence="1">Baseplate protein J-like barrel domain-containing protein</fullName>
    </recommendedName>
</protein>
<sequence>MRGKPEVDFNRIFRESGMPETEEEIAALFHEDVQGTGLITNTSPMSPFWRLILTIVIRPVQWLRDALVGVVLPGMFVATAERSLLLLHAHDVNITPKPASKARGVIWFAKTRANDDVLIPEGTIVQTARINGVIYSMTVTEETLISSGKNGASVPVEATTEGSGHNLAPGYFRILSVAIPGIASVVNREDWLTVPGADEESDDELRDRIRNQFNLVSSYHTDAVYRGLIASVAGLSIDRIYFKHDAPRGPGTANAYLLLDSGEASAPFIEAVNRYISEEGHHGHGDDLQCFAMPETRHTLDVTVYVRSTTTLPPDGVDGLKQDISDLVRCAFRENARFNVKKVWPYSRFSFSTLGKEIHQTFPVVASVQFSLEDIISDLAVPRLKSLTVEVVIE</sequence>
<dbReference type="PANTHER" id="PTHR37829:SF3">
    <property type="entry name" value="PROTEIN JAYE-RELATED"/>
    <property type="match status" value="1"/>
</dbReference>
<accession>A0A828NXX8</accession>
<comment type="caution">
    <text evidence="2">The sequence shown here is derived from an EMBL/GenBank/DDBJ whole genome shotgun (WGS) entry which is preliminary data.</text>
</comment>
<proteinExistence type="predicted"/>
<organism evidence="2 3">
    <name type="scientific">Escherichia coli</name>
    <dbReference type="NCBI Taxonomy" id="562"/>
    <lineage>
        <taxon>Bacteria</taxon>
        <taxon>Pseudomonadati</taxon>
        <taxon>Pseudomonadota</taxon>
        <taxon>Gammaproteobacteria</taxon>
        <taxon>Enterobacterales</taxon>
        <taxon>Enterobacteriaceae</taxon>
        <taxon>Escherichia</taxon>
    </lineage>
</organism>
<dbReference type="PANTHER" id="PTHR37829">
    <property type="entry name" value="PHAGE-LIKE ELEMENT PBSX PROTEIN XKDT"/>
    <property type="match status" value="1"/>
</dbReference>
<feature type="domain" description="Baseplate protein J-like barrel" evidence="1">
    <location>
        <begin position="114"/>
        <end position="192"/>
    </location>
</feature>
<evidence type="ECO:0000313" key="2">
    <source>
        <dbReference type="EMBL" id="EFM8156748.1"/>
    </source>
</evidence>
<evidence type="ECO:0000259" key="1">
    <source>
        <dbReference type="Pfam" id="PF04865"/>
    </source>
</evidence>
<dbReference type="Pfam" id="PF04865">
    <property type="entry name" value="Baseplate_J"/>
    <property type="match status" value="1"/>
</dbReference>
<dbReference type="InterPro" id="IPR006949">
    <property type="entry name" value="Barrel_Baseplate_J-like"/>
</dbReference>
<dbReference type="InterPro" id="IPR052399">
    <property type="entry name" value="Phage_Baseplate_Assmbl_Protein"/>
</dbReference>
<reference evidence="2 3" key="1">
    <citation type="submission" date="2020-02" db="EMBL/GenBank/DDBJ databases">
        <authorList>
            <consortium name="PulseNet: The National Subtyping Network for Foodborne Disease Surveillance"/>
            <person name="Tarr C.L."/>
            <person name="Trees E."/>
            <person name="Katz L.S."/>
            <person name="Carleton-Romer H.A."/>
            <person name="Stroika S."/>
            <person name="Kucerova Z."/>
            <person name="Roache K.F."/>
            <person name="Sabol A.L."/>
            <person name="Besser J."/>
            <person name="Gerner-Smidt P."/>
        </authorList>
    </citation>
    <scope>NUCLEOTIDE SEQUENCE [LARGE SCALE GENOMIC DNA]</scope>
    <source>
        <strain evidence="2 3">PNUSAE002719</strain>
    </source>
</reference>
<dbReference type="Proteomes" id="UP000555763">
    <property type="component" value="Unassembled WGS sequence"/>
</dbReference>
<gene>
    <name evidence="2" type="ORF">A5U30_004467</name>
</gene>
<name>A0A828NXX8_ECOLX</name>
<dbReference type="EMBL" id="AATLZG010000038">
    <property type="protein sequence ID" value="EFM8156748.1"/>
    <property type="molecule type" value="Genomic_DNA"/>
</dbReference>